<feature type="compositionally biased region" description="Basic and acidic residues" evidence="4">
    <location>
        <begin position="216"/>
        <end position="225"/>
    </location>
</feature>
<evidence type="ECO:0000256" key="4">
    <source>
        <dbReference type="SAM" id="MobiDB-lite"/>
    </source>
</evidence>
<evidence type="ECO:0000259" key="5">
    <source>
        <dbReference type="Pfam" id="PF06657"/>
    </source>
</evidence>
<feature type="compositionally biased region" description="Basic and acidic residues" evidence="4">
    <location>
        <begin position="724"/>
        <end position="736"/>
    </location>
</feature>
<feature type="compositionally biased region" description="Polar residues" evidence="4">
    <location>
        <begin position="202"/>
        <end position="215"/>
    </location>
</feature>
<keyword evidence="2" id="KW-0963">Cytoplasm</keyword>
<proteinExistence type="predicted"/>
<dbReference type="Pfam" id="PF14197">
    <property type="entry name" value="Cep57_CLD_2"/>
    <property type="match status" value="1"/>
</dbReference>
<name>A0A0C9YNP0_9AGAM</name>
<evidence type="ECO:0000256" key="2">
    <source>
        <dbReference type="ARBA" id="ARBA00022490"/>
    </source>
</evidence>
<dbReference type="EMBL" id="KN833700">
    <property type="protein sequence ID" value="KIK26650.1"/>
    <property type="molecule type" value="Genomic_DNA"/>
</dbReference>
<dbReference type="Proteomes" id="UP000054018">
    <property type="component" value="Unassembled WGS sequence"/>
</dbReference>
<protein>
    <recommendedName>
        <fullName evidence="9">Cep57 centrosome microtubule-binding domain-containing protein</fullName>
    </recommendedName>
</protein>
<feature type="compositionally biased region" description="Basic and acidic residues" evidence="4">
    <location>
        <begin position="165"/>
        <end position="186"/>
    </location>
</feature>
<organism evidence="7 8">
    <name type="scientific">Pisolithus microcarpus 441</name>
    <dbReference type="NCBI Taxonomy" id="765257"/>
    <lineage>
        <taxon>Eukaryota</taxon>
        <taxon>Fungi</taxon>
        <taxon>Dikarya</taxon>
        <taxon>Basidiomycota</taxon>
        <taxon>Agaricomycotina</taxon>
        <taxon>Agaricomycetes</taxon>
        <taxon>Agaricomycetidae</taxon>
        <taxon>Boletales</taxon>
        <taxon>Sclerodermatineae</taxon>
        <taxon>Pisolithaceae</taxon>
        <taxon>Pisolithus</taxon>
    </lineage>
</organism>
<reference evidence="7 8" key="1">
    <citation type="submission" date="2014-04" db="EMBL/GenBank/DDBJ databases">
        <authorList>
            <consortium name="DOE Joint Genome Institute"/>
            <person name="Kuo A."/>
            <person name="Kohler A."/>
            <person name="Costa M.D."/>
            <person name="Nagy L.G."/>
            <person name="Floudas D."/>
            <person name="Copeland A."/>
            <person name="Barry K.W."/>
            <person name="Cichocki N."/>
            <person name="Veneault-Fourrey C."/>
            <person name="LaButti K."/>
            <person name="Lindquist E.A."/>
            <person name="Lipzen A."/>
            <person name="Lundell T."/>
            <person name="Morin E."/>
            <person name="Murat C."/>
            <person name="Sun H."/>
            <person name="Tunlid A."/>
            <person name="Henrissat B."/>
            <person name="Grigoriev I.V."/>
            <person name="Hibbett D.S."/>
            <person name="Martin F."/>
            <person name="Nordberg H.P."/>
            <person name="Cantor M.N."/>
            <person name="Hua S.X."/>
        </authorList>
    </citation>
    <scope>NUCLEOTIDE SEQUENCE [LARGE SCALE GENOMIC DNA]</scope>
    <source>
        <strain evidence="7 8">441</strain>
    </source>
</reference>
<feature type="coiled-coil region" evidence="3">
    <location>
        <begin position="506"/>
        <end position="540"/>
    </location>
</feature>
<keyword evidence="8" id="KW-1185">Reference proteome</keyword>
<evidence type="ECO:0000256" key="1">
    <source>
        <dbReference type="ARBA" id="ARBA00004496"/>
    </source>
</evidence>
<feature type="region of interest" description="Disordered" evidence="4">
    <location>
        <begin position="547"/>
        <end position="744"/>
    </location>
</feature>
<evidence type="ECO:0000259" key="6">
    <source>
        <dbReference type="Pfam" id="PF14197"/>
    </source>
</evidence>
<accession>A0A0C9YNP0</accession>
<gene>
    <name evidence="7" type="ORF">PISMIDRAFT_241885</name>
</gene>
<feature type="region of interest" description="Disordered" evidence="4">
    <location>
        <begin position="252"/>
        <end position="273"/>
    </location>
</feature>
<dbReference type="GO" id="GO:0005737">
    <property type="term" value="C:cytoplasm"/>
    <property type="evidence" value="ECO:0007669"/>
    <property type="project" value="UniProtKB-SubCell"/>
</dbReference>
<dbReference type="Pfam" id="PF06657">
    <property type="entry name" value="Cep57_MT_bd"/>
    <property type="match status" value="1"/>
</dbReference>
<sequence length="933" mass="104278">MSRKSSHVDFSIQGDELEQRRIQLEHNLQNTDLSFHLSSVPDEATGDNESVEYPRHYSAPSPFPGFTSFDQHSRENPDYDGHSHIHPWSIHDDDGISPYGAETISTAAHHASAVTITAGLGRNQRREPSISGAEYDPDRPLQDIMAGMDTADAASLAARLRSPRRGHDLSASEETDRSQEISRPKLAETLQRVGFSPRRPRSLQSSFQSPGGTQDTLRRYADTSRRSMTPRARKIPAVSFDTTATPIRRHASQPAAVQPHVNVQPPTPSIPTPNFTKMARGLTRDVRHAQDVSQADYVVDNEYASHPPSNSRQRDVPHASVADVTGEVNHASRASKKATRGRVHLPDVTGLTNAVISPAKVIMDRYAVRGLGSRELEARLVASLNALQIRLSHLENENSIARRRVRELEYELEQCKRDVVRERTRILESQDAIDVSSRLPGPSTSRAKGKEKKTKEADQTASKYFEVVEEKKALESLISTLRNHLARVTSDLSIQQQLLEDLRRLRESDALSLAEKTEEINQLRNEMERLAGEIEVLRGVVEEGLNERRQARESAGEEQDDDVESTADTEQSEESEVEPASESPSPNRISRPCTPVPSLRRSVSETSQHLSRSRPASPAITDRPRVAPALRFIGPDVVNPRSADLEEHRPRSPDTSTSSAGVTRDMVSPAPSHLKDRTSSSPSRRRGFGQPVGVEDELVPTFKPTAEASLQVAKGQPSQNPQPRRKESNLKADDAKPNPPFPRISADLEHLFFSSPRRHTKACHVCKDRRSQCHAQTDDGKRNIREPPENEKPENNDRSDAGEVAGARRPPRHDDDVPVEDIPNIEEIIERMDRNGGVLRPSDIPPQTVLARVVRELEDEFTHYKEIYHELAEEYRSMDCATQATKRHMVADHLRDVIDTIERKVRPDSSPCLGALIKVTFHRAIKSHRCTAY</sequence>
<dbReference type="HOGENOM" id="CLU_007735_0_0_1"/>
<dbReference type="OrthoDB" id="76453at2759"/>
<evidence type="ECO:0000313" key="8">
    <source>
        <dbReference type="Proteomes" id="UP000054018"/>
    </source>
</evidence>
<feature type="compositionally biased region" description="Basic and acidic residues" evidence="4">
    <location>
        <begin position="765"/>
        <end position="801"/>
    </location>
</feature>
<comment type="subcellular location">
    <subcellularLocation>
        <location evidence="1">Cytoplasm</location>
    </subcellularLocation>
</comment>
<dbReference type="GO" id="GO:0008017">
    <property type="term" value="F:microtubule binding"/>
    <property type="evidence" value="ECO:0007669"/>
    <property type="project" value="InterPro"/>
</dbReference>
<keyword evidence="3" id="KW-0175">Coiled coil</keyword>
<dbReference type="AlphaFoldDB" id="A0A0C9YNP0"/>
<evidence type="ECO:0008006" key="9">
    <source>
        <dbReference type="Google" id="ProtNLM"/>
    </source>
</evidence>
<feature type="region of interest" description="Disordered" evidence="4">
    <location>
        <begin position="119"/>
        <end position="142"/>
    </location>
</feature>
<feature type="region of interest" description="Disordered" evidence="4">
    <location>
        <begin position="763"/>
        <end position="819"/>
    </location>
</feature>
<feature type="coiled-coil region" evidence="3">
    <location>
        <begin position="377"/>
        <end position="425"/>
    </location>
</feature>
<feature type="domain" description="Cep57 centrosome microtubule-binding" evidence="5">
    <location>
        <begin position="843"/>
        <end position="904"/>
    </location>
</feature>
<feature type="compositionally biased region" description="Acidic residues" evidence="4">
    <location>
        <begin position="556"/>
        <end position="579"/>
    </location>
</feature>
<feature type="region of interest" description="Disordered" evidence="4">
    <location>
        <begin position="160"/>
        <end position="234"/>
    </location>
</feature>
<dbReference type="InterPro" id="IPR025925">
    <property type="entry name" value="PPC89_CLD"/>
</dbReference>
<feature type="region of interest" description="Disordered" evidence="4">
    <location>
        <begin position="432"/>
        <end position="457"/>
    </location>
</feature>
<feature type="compositionally biased region" description="Basic and acidic residues" evidence="4">
    <location>
        <begin position="643"/>
        <end position="652"/>
    </location>
</feature>
<reference evidence="8" key="2">
    <citation type="submission" date="2015-01" db="EMBL/GenBank/DDBJ databases">
        <title>Evolutionary Origins and Diversification of the Mycorrhizal Mutualists.</title>
        <authorList>
            <consortium name="DOE Joint Genome Institute"/>
            <consortium name="Mycorrhizal Genomics Consortium"/>
            <person name="Kohler A."/>
            <person name="Kuo A."/>
            <person name="Nagy L.G."/>
            <person name="Floudas D."/>
            <person name="Copeland A."/>
            <person name="Barry K.W."/>
            <person name="Cichocki N."/>
            <person name="Veneault-Fourrey C."/>
            <person name="LaButti K."/>
            <person name="Lindquist E.A."/>
            <person name="Lipzen A."/>
            <person name="Lundell T."/>
            <person name="Morin E."/>
            <person name="Murat C."/>
            <person name="Riley R."/>
            <person name="Ohm R."/>
            <person name="Sun H."/>
            <person name="Tunlid A."/>
            <person name="Henrissat B."/>
            <person name="Grigoriev I.V."/>
            <person name="Hibbett D.S."/>
            <person name="Martin F."/>
        </authorList>
    </citation>
    <scope>NUCLEOTIDE SEQUENCE [LARGE SCALE GENOMIC DNA]</scope>
    <source>
        <strain evidence="8">441</strain>
    </source>
</reference>
<evidence type="ECO:0000256" key="3">
    <source>
        <dbReference type="SAM" id="Coils"/>
    </source>
</evidence>
<dbReference type="InterPro" id="IPR024957">
    <property type="entry name" value="Cep57_MT-bd_dom"/>
</dbReference>
<feature type="domain" description="PPC89 centrosome localisation" evidence="6">
    <location>
        <begin position="474"/>
        <end position="537"/>
    </location>
</feature>
<evidence type="ECO:0000313" key="7">
    <source>
        <dbReference type="EMBL" id="KIK26650.1"/>
    </source>
</evidence>